<dbReference type="AlphaFoldDB" id="A0A2S6C1F9"/>
<proteinExistence type="predicted"/>
<sequence>MSSSAGQKVTTDPATQNNPKNEAPGTVTSDSLAAESVNAGGSFAENSDSRGPSAQPSYSTTTNTTDTSNATKLDSTTSASARGDDTTQLGGTTSSSSSTTATGNASAQGHSSYAQSVGQPKGQNLQEGGFDSGAPNASFTTDIGGKNDPGRVALNAAQEKNVPSSGGAGPREGQVSNDGQFDSLGETSA</sequence>
<feature type="compositionally biased region" description="Polar residues" evidence="1">
    <location>
        <begin position="1"/>
        <end position="31"/>
    </location>
</feature>
<name>A0A2S6C1F9_9PEZI</name>
<feature type="region of interest" description="Disordered" evidence="1">
    <location>
        <begin position="1"/>
        <end position="189"/>
    </location>
</feature>
<protein>
    <submittedName>
        <fullName evidence="2">Uncharacterized protein</fullName>
    </submittedName>
</protein>
<feature type="compositionally biased region" description="Polar residues" evidence="1">
    <location>
        <begin position="44"/>
        <end position="58"/>
    </location>
</feature>
<dbReference type="EMBL" id="PNEN01000578">
    <property type="protein sequence ID" value="PPJ53536.1"/>
    <property type="molecule type" value="Genomic_DNA"/>
</dbReference>
<reference evidence="3" key="1">
    <citation type="journal article" date="2017" name="bioRxiv">
        <title>Conservation of a gene cluster reveals novel cercosporin biosynthetic mechanisms and extends production to the genus Colletotrichum.</title>
        <authorList>
            <person name="de Jonge R."/>
            <person name="Ebert M.K."/>
            <person name="Huitt-Roehl C.R."/>
            <person name="Pal P."/>
            <person name="Suttle J.C."/>
            <person name="Spanner R.E."/>
            <person name="Neubauer J.D."/>
            <person name="Jurick W.M.II."/>
            <person name="Stott K.A."/>
            <person name="Secor G.A."/>
            <person name="Thomma B.P.H.J."/>
            <person name="Van de Peer Y."/>
            <person name="Townsend C.A."/>
            <person name="Bolton M.D."/>
        </authorList>
    </citation>
    <scope>NUCLEOTIDE SEQUENCE [LARGE SCALE GENOMIC DNA]</scope>
    <source>
        <strain evidence="3">CBS538.71</strain>
    </source>
</reference>
<keyword evidence="3" id="KW-1185">Reference proteome</keyword>
<evidence type="ECO:0000313" key="3">
    <source>
        <dbReference type="Proteomes" id="UP000237631"/>
    </source>
</evidence>
<dbReference type="Proteomes" id="UP000237631">
    <property type="component" value="Unassembled WGS sequence"/>
</dbReference>
<dbReference type="OrthoDB" id="5383057at2759"/>
<feature type="compositionally biased region" description="Polar residues" evidence="1">
    <location>
        <begin position="108"/>
        <end position="126"/>
    </location>
</feature>
<evidence type="ECO:0000256" key="1">
    <source>
        <dbReference type="SAM" id="MobiDB-lite"/>
    </source>
</evidence>
<feature type="compositionally biased region" description="Polar residues" evidence="1">
    <location>
        <begin position="174"/>
        <end position="189"/>
    </location>
</feature>
<feature type="compositionally biased region" description="Low complexity" evidence="1">
    <location>
        <begin position="86"/>
        <end position="107"/>
    </location>
</feature>
<comment type="caution">
    <text evidence="2">The sequence shown here is derived from an EMBL/GenBank/DDBJ whole genome shotgun (WGS) entry which is preliminary data.</text>
</comment>
<evidence type="ECO:0000313" key="2">
    <source>
        <dbReference type="EMBL" id="PPJ53536.1"/>
    </source>
</evidence>
<organism evidence="2 3">
    <name type="scientific">Cercospora berteroae</name>
    <dbReference type="NCBI Taxonomy" id="357750"/>
    <lineage>
        <taxon>Eukaryota</taxon>
        <taxon>Fungi</taxon>
        <taxon>Dikarya</taxon>
        <taxon>Ascomycota</taxon>
        <taxon>Pezizomycotina</taxon>
        <taxon>Dothideomycetes</taxon>
        <taxon>Dothideomycetidae</taxon>
        <taxon>Mycosphaerellales</taxon>
        <taxon>Mycosphaerellaceae</taxon>
        <taxon>Cercospora</taxon>
    </lineage>
</organism>
<gene>
    <name evidence="2" type="ORF">CBER1_00343</name>
</gene>
<feature type="compositionally biased region" description="Low complexity" evidence="1">
    <location>
        <begin position="59"/>
        <end position="71"/>
    </location>
</feature>
<accession>A0A2S6C1F9</accession>